<feature type="domain" description="Peptidase S1" evidence="2">
    <location>
        <begin position="64"/>
        <end position="184"/>
    </location>
</feature>
<dbReference type="Gene3D" id="2.40.10.10">
    <property type="entry name" value="Trypsin-like serine proteases"/>
    <property type="match status" value="2"/>
</dbReference>
<dbReference type="Pfam" id="PF00089">
    <property type="entry name" value="Trypsin"/>
    <property type="match status" value="1"/>
</dbReference>
<reference evidence="3" key="1">
    <citation type="submission" date="2020-04" db="EMBL/GenBank/DDBJ databases">
        <title>Genome Assembly and Annotation of Botryosphaeria dothidea sdau 11-99, a Latent Pathogen of Apple Fruit Ring Rot in China.</title>
        <authorList>
            <person name="Yu C."/>
            <person name="Diao Y."/>
            <person name="Lu Q."/>
            <person name="Zhao J."/>
            <person name="Cui S."/>
            <person name="Peng C."/>
            <person name="He B."/>
            <person name="Liu H."/>
        </authorList>
    </citation>
    <scope>NUCLEOTIDE SEQUENCE [LARGE SCALE GENOMIC DNA]</scope>
    <source>
        <strain evidence="3">Sdau11-99</strain>
    </source>
</reference>
<evidence type="ECO:0000313" key="4">
    <source>
        <dbReference type="Proteomes" id="UP000572817"/>
    </source>
</evidence>
<dbReference type="AlphaFoldDB" id="A0A8H4IQ20"/>
<proteinExistence type="predicted"/>
<dbReference type="PANTHER" id="PTHR15462">
    <property type="entry name" value="SERINE PROTEASE"/>
    <property type="match status" value="1"/>
</dbReference>
<organism evidence="3 4">
    <name type="scientific">Botryosphaeria dothidea</name>
    <dbReference type="NCBI Taxonomy" id="55169"/>
    <lineage>
        <taxon>Eukaryota</taxon>
        <taxon>Fungi</taxon>
        <taxon>Dikarya</taxon>
        <taxon>Ascomycota</taxon>
        <taxon>Pezizomycotina</taxon>
        <taxon>Dothideomycetes</taxon>
        <taxon>Dothideomycetes incertae sedis</taxon>
        <taxon>Botryosphaeriales</taxon>
        <taxon>Botryosphaeriaceae</taxon>
        <taxon>Botryosphaeria</taxon>
    </lineage>
</organism>
<evidence type="ECO:0000259" key="2">
    <source>
        <dbReference type="Pfam" id="PF00089"/>
    </source>
</evidence>
<evidence type="ECO:0000313" key="3">
    <source>
        <dbReference type="EMBL" id="KAF4305585.1"/>
    </source>
</evidence>
<dbReference type="OrthoDB" id="3693942at2759"/>
<dbReference type="Proteomes" id="UP000572817">
    <property type="component" value="Unassembled WGS sequence"/>
</dbReference>
<dbReference type="GO" id="GO:0004252">
    <property type="term" value="F:serine-type endopeptidase activity"/>
    <property type="evidence" value="ECO:0007669"/>
    <property type="project" value="InterPro"/>
</dbReference>
<sequence length="218" mass="24695">MEDEDFLMCSWELHCGKSLPAKTYFPGKSERVIGKDRRKKVSPRDLQDGGKFRPIVKLFSVLNGQTYQGTGWLIRDDLVVTAGHNVVDKLSDKPKSHTFATSVVVYVGYGGEDTKGSKNVHRREGTKVVTSYNWVSKQEPANDFAFVKLSKRFENVSPIKYLTTPLFETANLCVVGYPGDKQQGGEYGAEMDKELAKVQWKLKKADGLLAYRIFNFWR</sequence>
<protein>
    <recommendedName>
        <fullName evidence="2">Peptidase S1 domain-containing protein</fullName>
    </recommendedName>
</protein>
<dbReference type="PANTHER" id="PTHR15462:SF8">
    <property type="entry name" value="SERINE PROTEASE"/>
    <property type="match status" value="1"/>
</dbReference>
<accession>A0A8H4IQ20</accession>
<dbReference type="SUPFAM" id="SSF50494">
    <property type="entry name" value="Trypsin-like serine proteases"/>
    <property type="match status" value="1"/>
</dbReference>
<keyword evidence="4" id="KW-1185">Reference proteome</keyword>
<comment type="caution">
    <text evidence="3">The sequence shown here is derived from an EMBL/GenBank/DDBJ whole genome shotgun (WGS) entry which is preliminary data.</text>
</comment>
<dbReference type="InterPro" id="IPR009003">
    <property type="entry name" value="Peptidase_S1_PA"/>
</dbReference>
<dbReference type="InterPro" id="IPR043504">
    <property type="entry name" value="Peptidase_S1_PA_chymotrypsin"/>
</dbReference>
<dbReference type="EMBL" id="WWBZ02000040">
    <property type="protein sequence ID" value="KAF4305585.1"/>
    <property type="molecule type" value="Genomic_DNA"/>
</dbReference>
<dbReference type="InterPro" id="IPR050966">
    <property type="entry name" value="Glutamyl_endopeptidase"/>
</dbReference>
<keyword evidence="1" id="KW-0732">Signal</keyword>
<evidence type="ECO:0000256" key="1">
    <source>
        <dbReference type="ARBA" id="ARBA00022729"/>
    </source>
</evidence>
<name>A0A8H4IQ20_9PEZI</name>
<dbReference type="InterPro" id="IPR001254">
    <property type="entry name" value="Trypsin_dom"/>
</dbReference>
<dbReference type="GO" id="GO:0006508">
    <property type="term" value="P:proteolysis"/>
    <property type="evidence" value="ECO:0007669"/>
    <property type="project" value="InterPro"/>
</dbReference>
<gene>
    <name evidence="3" type="ORF">GTA08_BOTSDO06414</name>
</gene>